<keyword evidence="8" id="KW-1185">Reference proteome</keyword>
<gene>
    <name evidence="7" type="primary">grp</name>
    <name evidence="7" type="ORF">N1851_031190</name>
</gene>
<dbReference type="PROSITE" id="PS00257">
    <property type="entry name" value="BOMBESIN"/>
    <property type="match status" value="1"/>
</dbReference>
<protein>
    <submittedName>
        <fullName evidence="7">Gastrin-releasing peptide</fullName>
    </submittedName>
</protein>
<accession>A0AA47M4C6</accession>
<dbReference type="Pfam" id="PF02044">
    <property type="entry name" value="Bombesin"/>
    <property type="match status" value="1"/>
</dbReference>
<keyword evidence="4" id="KW-0027">Amidation</keyword>
<evidence type="ECO:0000256" key="4">
    <source>
        <dbReference type="ARBA" id="ARBA00022815"/>
    </source>
</evidence>
<reference evidence="7" key="1">
    <citation type="journal article" date="2023" name="Front. Mar. Sci.">
        <title>A new Merluccius polli reference genome to investigate the effects of global change in West African waters.</title>
        <authorList>
            <person name="Mateo J.L."/>
            <person name="Blanco-Fernandez C."/>
            <person name="Garcia-Vazquez E."/>
            <person name="Machado-Schiaffino G."/>
        </authorList>
    </citation>
    <scope>NUCLEOTIDE SEQUENCE</scope>
    <source>
        <strain evidence="7">C29</strain>
        <tissue evidence="7">Fin</tissue>
    </source>
</reference>
<evidence type="ECO:0000256" key="3">
    <source>
        <dbReference type="ARBA" id="ARBA00022525"/>
    </source>
</evidence>
<dbReference type="GO" id="GO:0007218">
    <property type="term" value="P:neuropeptide signaling pathway"/>
    <property type="evidence" value="ECO:0007669"/>
    <property type="project" value="InterPro"/>
</dbReference>
<comment type="similarity">
    <text evidence="2">Belongs to the bombesin/neuromedin-B/ranatensin family.</text>
</comment>
<feature type="chain" id="PRO_5041399988" evidence="6">
    <location>
        <begin position="34"/>
        <end position="132"/>
    </location>
</feature>
<feature type="compositionally biased region" description="Basic and acidic residues" evidence="5">
    <location>
        <begin position="108"/>
        <end position="118"/>
    </location>
</feature>
<evidence type="ECO:0000313" key="8">
    <source>
        <dbReference type="Proteomes" id="UP001174136"/>
    </source>
</evidence>
<evidence type="ECO:0000313" key="7">
    <source>
        <dbReference type="EMBL" id="KAK0133307.1"/>
    </source>
</evidence>
<proteinExistence type="inferred from homology"/>
<keyword evidence="6" id="KW-0732">Signal</keyword>
<dbReference type="EMBL" id="JAOPHQ010005997">
    <property type="protein sequence ID" value="KAK0133307.1"/>
    <property type="molecule type" value="Genomic_DNA"/>
</dbReference>
<keyword evidence="3" id="KW-0964">Secreted</keyword>
<comment type="subcellular location">
    <subcellularLocation>
        <location evidence="1">Secreted</location>
    </subcellularLocation>
</comment>
<feature type="region of interest" description="Disordered" evidence="5">
    <location>
        <begin position="62"/>
        <end position="118"/>
    </location>
</feature>
<organism evidence="7 8">
    <name type="scientific">Merluccius polli</name>
    <name type="common">Benguela hake</name>
    <name type="synonym">Merluccius cadenati</name>
    <dbReference type="NCBI Taxonomy" id="89951"/>
    <lineage>
        <taxon>Eukaryota</taxon>
        <taxon>Metazoa</taxon>
        <taxon>Chordata</taxon>
        <taxon>Craniata</taxon>
        <taxon>Vertebrata</taxon>
        <taxon>Euteleostomi</taxon>
        <taxon>Actinopterygii</taxon>
        <taxon>Neopterygii</taxon>
        <taxon>Teleostei</taxon>
        <taxon>Neoteleostei</taxon>
        <taxon>Acanthomorphata</taxon>
        <taxon>Zeiogadaria</taxon>
        <taxon>Gadariae</taxon>
        <taxon>Gadiformes</taxon>
        <taxon>Gadoidei</taxon>
        <taxon>Merlucciidae</taxon>
        <taxon>Merluccius</taxon>
    </lineage>
</organism>
<evidence type="ECO:0000256" key="6">
    <source>
        <dbReference type="SAM" id="SignalP"/>
    </source>
</evidence>
<dbReference type="AlphaFoldDB" id="A0AA47M4C6"/>
<dbReference type="InterPro" id="IPR000874">
    <property type="entry name" value="Bombesin"/>
</dbReference>
<dbReference type="GO" id="GO:0005576">
    <property type="term" value="C:extracellular region"/>
    <property type="evidence" value="ECO:0007669"/>
    <property type="project" value="UniProtKB-SubCell"/>
</dbReference>
<name>A0AA47M4C6_MERPO</name>
<evidence type="ECO:0000256" key="5">
    <source>
        <dbReference type="SAM" id="MobiDB-lite"/>
    </source>
</evidence>
<feature type="signal peptide" evidence="6">
    <location>
        <begin position="1"/>
        <end position="33"/>
    </location>
</feature>
<comment type="caution">
    <text evidence="7">The sequence shown here is derived from an EMBL/GenBank/DDBJ whole genome shotgun (WGS) entry which is preliminary data.</text>
</comment>
<evidence type="ECO:0000256" key="1">
    <source>
        <dbReference type="ARBA" id="ARBA00004613"/>
    </source>
</evidence>
<evidence type="ECO:0000256" key="2">
    <source>
        <dbReference type="ARBA" id="ARBA00010012"/>
    </source>
</evidence>
<sequence>MAEALCVSFPWTCRPVLLHTVILLATLPLPGRCSHGPATLGSKSFPRGNHWAVGHLMGRKSVEMLPDPPQEVADYPLTSSEPRDATLDQQYPSTLDRALFGSSHHSQRQTDRRFVEKTKRREEARYQYLREV</sequence>
<dbReference type="Proteomes" id="UP001174136">
    <property type="component" value="Unassembled WGS sequence"/>
</dbReference>